<name>A0A0P1AR58_PLAHL</name>
<proteinExistence type="predicted"/>
<keyword evidence="2" id="KW-1185">Reference proteome</keyword>
<dbReference type="Proteomes" id="UP000054928">
    <property type="component" value="Unassembled WGS sequence"/>
</dbReference>
<evidence type="ECO:0000313" key="2">
    <source>
        <dbReference type="Proteomes" id="UP000054928"/>
    </source>
</evidence>
<dbReference type="GeneID" id="36408820"/>
<dbReference type="RefSeq" id="XP_024579942.1">
    <property type="nucleotide sequence ID" value="XM_024729578.1"/>
</dbReference>
<evidence type="ECO:0000313" key="1">
    <source>
        <dbReference type="EMBL" id="CEG43573.1"/>
    </source>
</evidence>
<reference evidence="2" key="1">
    <citation type="submission" date="2014-09" db="EMBL/GenBank/DDBJ databases">
        <authorList>
            <person name="Sharma Rahul"/>
            <person name="Thines Marco"/>
        </authorList>
    </citation>
    <scope>NUCLEOTIDE SEQUENCE [LARGE SCALE GENOMIC DNA]</scope>
</reference>
<organism evidence="1 2">
    <name type="scientific">Plasmopara halstedii</name>
    <name type="common">Downy mildew of sunflower</name>
    <dbReference type="NCBI Taxonomy" id="4781"/>
    <lineage>
        <taxon>Eukaryota</taxon>
        <taxon>Sar</taxon>
        <taxon>Stramenopiles</taxon>
        <taxon>Oomycota</taxon>
        <taxon>Peronosporomycetes</taxon>
        <taxon>Peronosporales</taxon>
        <taxon>Peronosporaceae</taxon>
        <taxon>Plasmopara</taxon>
    </lineage>
</organism>
<dbReference type="EMBL" id="CCYD01000667">
    <property type="protein sequence ID" value="CEG43573.1"/>
    <property type="molecule type" value="Genomic_DNA"/>
</dbReference>
<accession>A0A0P1AR58</accession>
<protein>
    <submittedName>
        <fullName evidence="1">Uncharacterized protein</fullName>
    </submittedName>
</protein>
<sequence length="60" mass="6603">MTIRCTFVCADLQILSFPRNTVINEPDLTQGAQLVQLHAQNTPIAAKLKDHLDLKALVCA</sequence>
<dbReference type="AlphaFoldDB" id="A0A0P1AR58"/>